<name>V5FCY9_BYSSN</name>
<feature type="chain" id="PRO_5004732866" evidence="1">
    <location>
        <begin position="20"/>
        <end position="103"/>
    </location>
</feature>
<protein>
    <submittedName>
        <fullName evidence="2">Uncharacterized protein</fullName>
    </submittedName>
</protein>
<reference evidence="3" key="1">
    <citation type="journal article" date="2014" name="Genome Announc.">
        <title>Draft genome sequence of the formaldehyde-resistant fungus Byssochlamys spectabilis No. 5 (anamorph Paecilomyces variotii No. 5) (NBRC109023).</title>
        <authorList>
            <person name="Oka T."/>
            <person name="Ekino K."/>
            <person name="Fukuda K."/>
            <person name="Nomura Y."/>
        </authorList>
    </citation>
    <scope>NUCLEOTIDE SEQUENCE [LARGE SCALE GENOMIC DNA]</scope>
    <source>
        <strain evidence="3">No. 5 / NBRC 109023</strain>
    </source>
</reference>
<dbReference type="AlphaFoldDB" id="V5FCY9"/>
<evidence type="ECO:0000313" key="3">
    <source>
        <dbReference type="Proteomes" id="UP000018001"/>
    </source>
</evidence>
<organism evidence="2 3">
    <name type="scientific">Byssochlamys spectabilis (strain No. 5 / NBRC 109023)</name>
    <name type="common">Paecilomyces variotii</name>
    <dbReference type="NCBI Taxonomy" id="1356009"/>
    <lineage>
        <taxon>Eukaryota</taxon>
        <taxon>Fungi</taxon>
        <taxon>Dikarya</taxon>
        <taxon>Ascomycota</taxon>
        <taxon>Pezizomycotina</taxon>
        <taxon>Eurotiomycetes</taxon>
        <taxon>Eurotiomycetidae</taxon>
        <taxon>Eurotiales</taxon>
        <taxon>Thermoascaceae</taxon>
        <taxon>Paecilomyces</taxon>
    </lineage>
</organism>
<evidence type="ECO:0000313" key="2">
    <source>
        <dbReference type="EMBL" id="GAD94984.1"/>
    </source>
</evidence>
<dbReference type="HOGENOM" id="CLU_2210023_0_0_1"/>
<keyword evidence="1" id="KW-0732">Signal</keyword>
<dbReference type="EMBL" id="BAUL01000107">
    <property type="protein sequence ID" value="GAD94984.1"/>
    <property type="molecule type" value="Genomic_DNA"/>
</dbReference>
<dbReference type="OrthoDB" id="4887929at2759"/>
<comment type="caution">
    <text evidence="2">The sequence shown here is derived from an EMBL/GenBank/DDBJ whole genome shotgun (WGS) entry which is preliminary data.</text>
</comment>
<accession>V5FCY9</accession>
<keyword evidence="3" id="KW-1185">Reference proteome</keyword>
<feature type="signal peptide" evidence="1">
    <location>
        <begin position="1"/>
        <end position="19"/>
    </location>
</feature>
<proteinExistence type="predicted"/>
<dbReference type="Proteomes" id="UP000018001">
    <property type="component" value="Unassembled WGS sequence"/>
</dbReference>
<sequence length="103" mass="11094">MKFIAILASTAALMGFTAANKVDLYHDNNCQDFFQTVDINPLSCASPPEGFSSMIIRETGQIGTVRVYSSNSCAGSLGTQYDTHEWLNRCAGFGTCNSLSLEA</sequence>
<evidence type="ECO:0000256" key="1">
    <source>
        <dbReference type="SAM" id="SignalP"/>
    </source>
</evidence>
<dbReference type="InParanoid" id="V5FCY9"/>
<gene>
    <name evidence="2" type="ORF">PVAR5_3618</name>
</gene>